<keyword evidence="3" id="KW-1185">Reference proteome</keyword>
<keyword evidence="1" id="KW-0472">Membrane</keyword>
<keyword evidence="1" id="KW-0812">Transmembrane</keyword>
<proteinExistence type="predicted"/>
<feature type="transmembrane region" description="Helical" evidence="1">
    <location>
        <begin position="22"/>
        <end position="43"/>
    </location>
</feature>
<keyword evidence="1" id="KW-1133">Transmembrane helix</keyword>
<protein>
    <submittedName>
        <fullName evidence="2">Uncharacterized protein</fullName>
    </submittedName>
</protein>
<dbReference type="AlphaFoldDB" id="M0MLU8"/>
<evidence type="ECO:0000313" key="3">
    <source>
        <dbReference type="Proteomes" id="UP000011568"/>
    </source>
</evidence>
<evidence type="ECO:0000256" key="1">
    <source>
        <dbReference type="SAM" id="Phobius"/>
    </source>
</evidence>
<reference evidence="2 3" key="1">
    <citation type="journal article" date="2014" name="PLoS Genet.">
        <title>Phylogenetically driven sequencing of extremely halophilic archaea reveals strategies for static and dynamic osmo-response.</title>
        <authorList>
            <person name="Becker E.A."/>
            <person name="Seitzer P.M."/>
            <person name="Tritt A."/>
            <person name="Larsen D."/>
            <person name="Krusor M."/>
            <person name="Yao A.I."/>
            <person name="Wu D."/>
            <person name="Madern D."/>
            <person name="Eisen J.A."/>
            <person name="Darling A.E."/>
            <person name="Facciotti M.T."/>
        </authorList>
    </citation>
    <scope>NUCLEOTIDE SEQUENCE [LARGE SCALE GENOMIC DNA]</scope>
    <source>
        <strain evidence="2 3">DSM 1307</strain>
    </source>
</reference>
<organism evidence="2 3">
    <name type="scientific">Halococcus morrhuae DSM 1307</name>
    <dbReference type="NCBI Taxonomy" id="931277"/>
    <lineage>
        <taxon>Archaea</taxon>
        <taxon>Methanobacteriati</taxon>
        <taxon>Methanobacteriota</taxon>
        <taxon>Stenosarchaea group</taxon>
        <taxon>Halobacteria</taxon>
        <taxon>Halobacteriales</taxon>
        <taxon>Halococcaceae</taxon>
        <taxon>Halococcus</taxon>
    </lineage>
</organism>
<sequence>MPSAATQVKNTISQFSFEEFDYITAIFVNERVTFIVVIWIPCIRRRLLRSIARQKVSMMLYILVCPEISQTMW</sequence>
<dbReference type="Proteomes" id="UP000011568">
    <property type="component" value="Unassembled WGS sequence"/>
</dbReference>
<accession>M0MLU8</accession>
<comment type="caution">
    <text evidence="2">The sequence shown here is derived from an EMBL/GenBank/DDBJ whole genome shotgun (WGS) entry which is preliminary data.</text>
</comment>
<gene>
    <name evidence="2" type="ORF">C448_05998</name>
</gene>
<evidence type="ECO:0000313" key="2">
    <source>
        <dbReference type="EMBL" id="EMA46631.1"/>
    </source>
</evidence>
<dbReference type="STRING" id="931277.C448_05998"/>
<name>M0MLU8_HALMO</name>
<dbReference type="EMBL" id="AOMC01000087">
    <property type="protein sequence ID" value="EMA46631.1"/>
    <property type="molecule type" value="Genomic_DNA"/>
</dbReference>